<feature type="compositionally biased region" description="Low complexity" evidence="1">
    <location>
        <begin position="28"/>
        <end position="41"/>
    </location>
</feature>
<evidence type="ECO:0000313" key="4">
    <source>
        <dbReference type="Proteomes" id="UP000835052"/>
    </source>
</evidence>
<evidence type="ECO:0000256" key="1">
    <source>
        <dbReference type="SAM" id="MobiDB-lite"/>
    </source>
</evidence>
<feature type="region of interest" description="Disordered" evidence="1">
    <location>
        <begin position="1"/>
        <end position="64"/>
    </location>
</feature>
<comment type="caution">
    <text evidence="3">The sequence shown here is derived from an EMBL/GenBank/DDBJ whole genome shotgun (WGS) entry which is preliminary data.</text>
</comment>
<feature type="compositionally biased region" description="Low complexity" evidence="1">
    <location>
        <begin position="1"/>
        <end position="13"/>
    </location>
</feature>
<keyword evidence="4" id="KW-1185">Reference proteome</keyword>
<keyword evidence="2" id="KW-1133">Transmembrane helix</keyword>
<name>A0A8S1HS26_9PELO</name>
<keyword evidence="2" id="KW-0472">Membrane</keyword>
<proteinExistence type="predicted"/>
<accession>A0A8S1HS26</accession>
<gene>
    <name evidence="3" type="ORF">CAUJ_LOCUS12900</name>
</gene>
<organism evidence="3 4">
    <name type="scientific">Caenorhabditis auriculariae</name>
    <dbReference type="NCBI Taxonomy" id="2777116"/>
    <lineage>
        <taxon>Eukaryota</taxon>
        <taxon>Metazoa</taxon>
        <taxon>Ecdysozoa</taxon>
        <taxon>Nematoda</taxon>
        <taxon>Chromadorea</taxon>
        <taxon>Rhabditida</taxon>
        <taxon>Rhabditina</taxon>
        <taxon>Rhabditomorpha</taxon>
        <taxon>Rhabditoidea</taxon>
        <taxon>Rhabditidae</taxon>
        <taxon>Peloderinae</taxon>
        <taxon>Caenorhabditis</taxon>
    </lineage>
</organism>
<evidence type="ECO:0000313" key="3">
    <source>
        <dbReference type="EMBL" id="CAD6196989.1"/>
    </source>
</evidence>
<feature type="transmembrane region" description="Helical" evidence="2">
    <location>
        <begin position="74"/>
        <end position="101"/>
    </location>
</feature>
<reference evidence="3" key="1">
    <citation type="submission" date="2020-10" db="EMBL/GenBank/DDBJ databases">
        <authorList>
            <person name="Kikuchi T."/>
        </authorList>
    </citation>
    <scope>NUCLEOTIDE SEQUENCE</scope>
    <source>
        <strain evidence="3">NKZ352</strain>
    </source>
</reference>
<keyword evidence="2" id="KW-0812">Transmembrane</keyword>
<dbReference type="Proteomes" id="UP000835052">
    <property type="component" value="Unassembled WGS sequence"/>
</dbReference>
<protein>
    <submittedName>
        <fullName evidence="3">Uncharacterized protein</fullName>
    </submittedName>
</protein>
<dbReference type="EMBL" id="CAJGYM010000083">
    <property type="protein sequence ID" value="CAD6196989.1"/>
    <property type="molecule type" value="Genomic_DNA"/>
</dbReference>
<evidence type="ECO:0000256" key="2">
    <source>
        <dbReference type="SAM" id="Phobius"/>
    </source>
</evidence>
<dbReference type="AlphaFoldDB" id="A0A8S1HS26"/>
<sequence length="231" mass="24890">MEEYEPLNASNSALPPPPPEDDINLSPSIKSDNTKTTTKTSGTKKLRTSSTTKPSKDSVVEMSTSHSSASKEEAMLSCCILAFVLLLASCLVALGIGYFLLDFMRQAGKFTYSSTTTSDSETSTQSGAELLTTKSSFLQRFLANSANKESQSADPDSTFQLAAKPPLENKPATIKVQVETTKLEATTIKAEPTTVVTTKKLRRKPKKPKSTAVPTIADFEAKVSKELEKSP</sequence>